<evidence type="ECO:0000259" key="4">
    <source>
        <dbReference type="Pfam" id="PF00561"/>
    </source>
</evidence>
<evidence type="ECO:0000313" key="5">
    <source>
        <dbReference type="EMBL" id="KAF7337404.1"/>
    </source>
</evidence>
<dbReference type="OrthoDB" id="191364at2759"/>
<dbReference type="HAMAP" id="MF_00296">
    <property type="entry name" value="MetX_acyltransf"/>
    <property type="match status" value="1"/>
</dbReference>
<accession>A0A8H7CH25</accession>
<proteinExistence type="inferred from homology"/>
<dbReference type="GO" id="GO:0004414">
    <property type="term" value="F:homoserine O-acetyltransferase activity"/>
    <property type="evidence" value="ECO:0007669"/>
    <property type="project" value="TreeGrafter"/>
</dbReference>
<feature type="domain" description="AB hydrolase-1" evidence="4">
    <location>
        <begin position="40"/>
        <end position="381"/>
    </location>
</feature>
<dbReference type="PANTHER" id="PTHR32268">
    <property type="entry name" value="HOMOSERINE O-ACETYLTRANSFERASE"/>
    <property type="match status" value="1"/>
</dbReference>
<reference evidence="5" key="1">
    <citation type="submission" date="2020-05" db="EMBL/GenBank/DDBJ databases">
        <title>Mycena genomes resolve the evolution of fungal bioluminescence.</title>
        <authorList>
            <person name="Tsai I.J."/>
        </authorList>
    </citation>
    <scope>NUCLEOTIDE SEQUENCE</scope>
    <source>
        <strain evidence="5">160909Yilan</strain>
    </source>
</reference>
<dbReference type="PANTHER" id="PTHR32268:SF11">
    <property type="entry name" value="HOMOSERINE O-ACETYLTRANSFERASE"/>
    <property type="match status" value="1"/>
</dbReference>
<dbReference type="NCBIfam" id="NF001209">
    <property type="entry name" value="PRK00175.1"/>
    <property type="match status" value="1"/>
</dbReference>
<dbReference type="Proteomes" id="UP000623467">
    <property type="component" value="Unassembled WGS sequence"/>
</dbReference>
<evidence type="ECO:0000313" key="6">
    <source>
        <dbReference type="Proteomes" id="UP000623467"/>
    </source>
</evidence>
<feature type="active site" evidence="3">
    <location>
        <position position="376"/>
    </location>
</feature>
<feature type="active site" description="Nucleophile" evidence="3">
    <location>
        <position position="156"/>
    </location>
</feature>
<dbReference type="InterPro" id="IPR029058">
    <property type="entry name" value="AB_hydrolase_fold"/>
</dbReference>
<sequence length="404" mass="44783">MDQNCTFILPHFKLESGITLQSVNVAFKTWGTLNAERNNVMLICHPFTGSADVYKWQAHRVPPPIQAVHSSFFLFVRWSSLMGCGKAFDHTRFFIFCANDLGSPFGSTSPISTDPSTGKAYGPKFPATTIRDDVRLHKLVLDHLGITSIAVAIGGSMGGMTVLEWQLCFPGFVHRAIPMATCAKQSAWCIGQGELKRQIIRLDPAFQGGYYAANRPPTQGLATARMVGLMSYQSPDSFEDRFGRRVQEEPAPHAQQAIQLSTEEDTEYPFYATQSYLRAKGASFSNVFDANCYLHIIRKMDTHDITRDRVPLSSPVLGSHNPDPDAALTALLATLPPRPLIISISSDILCPPHEQALLAQNIPEAELVVIESMAGHDGFLVEHERINEAVVQYLEREFPELYSD</sequence>
<evidence type="ECO:0000256" key="3">
    <source>
        <dbReference type="PIRSR" id="PIRSR000443-1"/>
    </source>
</evidence>
<evidence type="ECO:0000256" key="1">
    <source>
        <dbReference type="ARBA" id="ARBA00006886"/>
    </source>
</evidence>
<dbReference type="Gene3D" id="3.40.50.1820">
    <property type="entry name" value="alpha/beta hydrolase"/>
    <property type="match status" value="1"/>
</dbReference>
<dbReference type="NCBIfam" id="TIGR01392">
    <property type="entry name" value="homoserO_Ac_trn"/>
    <property type="match status" value="1"/>
</dbReference>
<feature type="active site" evidence="3">
    <location>
        <position position="347"/>
    </location>
</feature>
<dbReference type="AlphaFoldDB" id="A0A8H7CH25"/>
<comment type="similarity">
    <text evidence="1">Belongs to the AB hydrolase superfamily. MetX family.</text>
</comment>
<dbReference type="EMBL" id="JACAZH010000034">
    <property type="protein sequence ID" value="KAF7337404.1"/>
    <property type="molecule type" value="Genomic_DNA"/>
</dbReference>
<name>A0A8H7CH25_9AGAR</name>
<dbReference type="InterPro" id="IPR000073">
    <property type="entry name" value="AB_hydrolase_1"/>
</dbReference>
<dbReference type="Pfam" id="PF00561">
    <property type="entry name" value="Abhydrolase_1"/>
    <property type="match status" value="1"/>
</dbReference>
<keyword evidence="6" id="KW-1185">Reference proteome</keyword>
<comment type="caution">
    <text evidence="5">The sequence shown here is derived from an EMBL/GenBank/DDBJ whole genome shotgun (WGS) entry which is preliminary data.</text>
</comment>
<dbReference type="SUPFAM" id="SSF53474">
    <property type="entry name" value="alpha/beta-Hydrolases"/>
    <property type="match status" value="1"/>
</dbReference>
<dbReference type="GO" id="GO:0009086">
    <property type="term" value="P:methionine biosynthetic process"/>
    <property type="evidence" value="ECO:0007669"/>
    <property type="project" value="TreeGrafter"/>
</dbReference>
<dbReference type="InterPro" id="IPR008220">
    <property type="entry name" value="HAT_MetX-like"/>
</dbReference>
<dbReference type="PIRSF" id="PIRSF000443">
    <property type="entry name" value="Homoser_Ac_trans"/>
    <property type="match status" value="1"/>
</dbReference>
<dbReference type="GO" id="GO:0009092">
    <property type="term" value="P:homoserine metabolic process"/>
    <property type="evidence" value="ECO:0007669"/>
    <property type="project" value="TreeGrafter"/>
</dbReference>
<organism evidence="5 6">
    <name type="scientific">Mycena sanguinolenta</name>
    <dbReference type="NCBI Taxonomy" id="230812"/>
    <lineage>
        <taxon>Eukaryota</taxon>
        <taxon>Fungi</taxon>
        <taxon>Dikarya</taxon>
        <taxon>Basidiomycota</taxon>
        <taxon>Agaricomycotina</taxon>
        <taxon>Agaricomycetes</taxon>
        <taxon>Agaricomycetidae</taxon>
        <taxon>Agaricales</taxon>
        <taxon>Marasmiineae</taxon>
        <taxon>Mycenaceae</taxon>
        <taxon>Mycena</taxon>
    </lineage>
</organism>
<evidence type="ECO:0000256" key="2">
    <source>
        <dbReference type="ARBA" id="ARBA00022679"/>
    </source>
</evidence>
<protein>
    <submittedName>
        <fullName evidence="5">Homoserine O-acetyltransferase</fullName>
    </submittedName>
</protein>
<keyword evidence="2 5" id="KW-0808">Transferase</keyword>
<gene>
    <name evidence="5" type="ORF">MSAN_02266700</name>
</gene>